<keyword evidence="3" id="KW-1185">Reference proteome</keyword>
<protein>
    <submittedName>
        <fullName evidence="2">GNAT family acetyltransferase</fullName>
    </submittedName>
</protein>
<dbReference type="GO" id="GO:0016747">
    <property type="term" value="F:acyltransferase activity, transferring groups other than amino-acyl groups"/>
    <property type="evidence" value="ECO:0007669"/>
    <property type="project" value="InterPro"/>
</dbReference>
<dbReference type="PROSITE" id="PS51186">
    <property type="entry name" value="GNAT"/>
    <property type="match status" value="1"/>
</dbReference>
<evidence type="ECO:0000313" key="3">
    <source>
        <dbReference type="Proteomes" id="UP000626148"/>
    </source>
</evidence>
<comment type="caution">
    <text evidence="2">The sequence shown here is derived from an EMBL/GenBank/DDBJ whole genome shotgun (WGS) entry which is preliminary data.</text>
</comment>
<evidence type="ECO:0000313" key="2">
    <source>
        <dbReference type="EMBL" id="GGX57878.1"/>
    </source>
</evidence>
<dbReference type="Gene3D" id="3.40.630.30">
    <property type="match status" value="1"/>
</dbReference>
<dbReference type="AlphaFoldDB" id="A0A918KBY8"/>
<reference evidence="2" key="1">
    <citation type="journal article" date="2014" name="Int. J. Syst. Evol. Microbiol.">
        <title>Complete genome sequence of Corynebacterium casei LMG S-19264T (=DSM 44701T), isolated from a smear-ripened cheese.</title>
        <authorList>
            <consortium name="US DOE Joint Genome Institute (JGI-PGF)"/>
            <person name="Walter F."/>
            <person name="Albersmeier A."/>
            <person name="Kalinowski J."/>
            <person name="Ruckert C."/>
        </authorList>
    </citation>
    <scope>NUCLEOTIDE SEQUENCE</scope>
    <source>
        <strain evidence="2">KCTC 22169</strain>
    </source>
</reference>
<dbReference type="InterPro" id="IPR000182">
    <property type="entry name" value="GNAT_dom"/>
</dbReference>
<organism evidence="2 3">
    <name type="scientific">Saccharospirillum salsuginis</name>
    <dbReference type="NCBI Taxonomy" id="418750"/>
    <lineage>
        <taxon>Bacteria</taxon>
        <taxon>Pseudomonadati</taxon>
        <taxon>Pseudomonadota</taxon>
        <taxon>Gammaproteobacteria</taxon>
        <taxon>Oceanospirillales</taxon>
        <taxon>Saccharospirillaceae</taxon>
        <taxon>Saccharospirillum</taxon>
    </lineage>
</organism>
<gene>
    <name evidence="2" type="ORF">GCM10007392_26940</name>
</gene>
<name>A0A918KBY8_9GAMM</name>
<feature type="domain" description="N-acetyltransferase" evidence="1">
    <location>
        <begin position="21"/>
        <end position="192"/>
    </location>
</feature>
<dbReference type="Proteomes" id="UP000626148">
    <property type="component" value="Unassembled WGS sequence"/>
</dbReference>
<accession>A0A918KBY8</accession>
<dbReference type="RefSeq" id="WP_189609474.1">
    <property type="nucleotide sequence ID" value="NZ_BMXR01000006.1"/>
</dbReference>
<dbReference type="InterPro" id="IPR016181">
    <property type="entry name" value="Acyl_CoA_acyltransferase"/>
</dbReference>
<reference evidence="2" key="2">
    <citation type="submission" date="2020-09" db="EMBL/GenBank/DDBJ databases">
        <authorList>
            <person name="Sun Q."/>
            <person name="Kim S."/>
        </authorList>
    </citation>
    <scope>NUCLEOTIDE SEQUENCE</scope>
    <source>
        <strain evidence="2">KCTC 22169</strain>
    </source>
</reference>
<sequence>MANTSLRTVVVKGPGLEPWLQAVSELRIRVFRDFPYLYDGSLDYERNYLQTYVDSDTALCVLALDGDRVVGASTGLAMADETDEFRRPLDEAGLHVDSVFYCAESVLLPEYRGHGLYRAFFEAREAHARALGKTVSVFCAVKRPDDHPLKPRDYQPLDPVWRRFGYRPEARIQATFPWKDIDQPVETDKPLMFYRKVLEENA</sequence>
<proteinExistence type="predicted"/>
<dbReference type="CDD" id="cd04301">
    <property type="entry name" value="NAT_SF"/>
    <property type="match status" value="1"/>
</dbReference>
<dbReference type="EMBL" id="BMXR01000006">
    <property type="protein sequence ID" value="GGX57878.1"/>
    <property type="molecule type" value="Genomic_DNA"/>
</dbReference>
<dbReference type="SUPFAM" id="SSF55729">
    <property type="entry name" value="Acyl-CoA N-acyltransferases (Nat)"/>
    <property type="match status" value="1"/>
</dbReference>
<evidence type="ECO:0000259" key="1">
    <source>
        <dbReference type="PROSITE" id="PS51186"/>
    </source>
</evidence>